<evidence type="ECO:0000256" key="1">
    <source>
        <dbReference type="SAM" id="MobiDB-lite"/>
    </source>
</evidence>
<organism evidence="2 3">
    <name type="scientific">Trichonephila inaurata madagascariensis</name>
    <dbReference type="NCBI Taxonomy" id="2747483"/>
    <lineage>
        <taxon>Eukaryota</taxon>
        <taxon>Metazoa</taxon>
        <taxon>Ecdysozoa</taxon>
        <taxon>Arthropoda</taxon>
        <taxon>Chelicerata</taxon>
        <taxon>Arachnida</taxon>
        <taxon>Araneae</taxon>
        <taxon>Araneomorphae</taxon>
        <taxon>Entelegynae</taxon>
        <taxon>Araneoidea</taxon>
        <taxon>Nephilidae</taxon>
        <taxon>Trichonephila</taxon>
        <taxon>Trichonephila inaurata</taxon>
    </lineage>
</organism>
<proteinExistence type="predicted"/>
<dbReference type="AlphaFoldDB" id="A0A8X6XLG9"/>
<protein>
    <submittedName>
        <fullName evidence="2">Uncharacterized protein</fullName>
    </submittedName>
</protein>
<name>A0A8X6XLG9_9ARAC</name>
<comment type="caution">
    <text evidence="2">The sequence shown here is derived from an EMBL/GenBank/DDBJ whole genome shotgun (WGS) entry which is preliminary data.</text>
</comment>
<dbReference type="Proteomes" id="UP000886998">
    <property type="component" value="Unassembled WGS sequence"/>
</dbReference>
<accession>A0A8X6XLG9</accession>
<sequence>MPVFPASNNISLASNANKHNIADRKTQHNLTCPAPSIFPFPKKITDMRGKGKNLKKSETKNPVKAYVSLKKIEALLSTQEGKVPVTPVNEPPLATEPLVTFD</sequence>
<feature type="region of interest" description="Disordered" evidence="1">
    <location>
        <begin position="83"/>
        <end position="102"/>
    </location>
</feature>
<gene>
    <name evidence="2" type="ORF">TNIN_387831</name>
</gene>
<reference evidence="2" key="1">
    <citation type="submission" date="2020-08" db="EMBL/GenBank/DDBJ databases">
        <title>Multicomponent nature underlies the extraordinary mechanical properties of spider dragline silk.</title>
        <authorList>
            <person name="Kono N."/>
            <person name="Nakamura H."/>
            <person name="Mori M."/>
            <person name="Yoshida Y."/>
            <person name="Ohtoshi R."/>
            <person name="Malay A.D."/>
            <person name="Moran D.A.P."/>
            <person name="Tomita M."/>
            <person name="Numata K."/>
            <person name="Arakawa K."/>
        </authorList>
    </citation>
    <scope>NUCLEOTIDE SEQUENCE</scope>
</reference>
<evidence type="ECO:0000313" key="2">
    <source>
        <dbReference type="EMBL" id="GFY54822.1"/>
    </source>
</evidence>
<keyword evidence="3" id="KW-1185">Reference proteome</keyword>
<dbReference type="EMBL" id="BMAV01010026">
    <property type="protein sequence ID" value="GFY54822.1"/>
    <property type="molecule type" value="Genomic_DNA"/>
</dbReference>
<evidence type="ECO:0000313" key="3">
    <source>
        <dbReference type="Proteomes" id="UP000886998"/>
    </source>
</evidence>